<dbReference type="Proteomes" id="UP000449906">
    <property type="component" value="Unassembled WGS sequence"/>
</dbReference>
<keyword evidence="4" id="KW-0808">Transferase</keyword>
<keyword evidence="2" id="KW-0472">Membrane</keyword>
<evidence type="ECO:0000313" key="5">
    <source>
        <dbReference type="Proteomes" id="UP000449906"/>
    </source>
</evidence>
<evidence type="ECO:0000259" key="3">
    <source>
        <dbReference type="Pfam" id="PF02397"/>
    </source>
</evidence>
<comment type="caution">
    <text evidence="4">The sequence shown here is derived from an EMBL/GenBank/DDBJ whole genome shotgun (WGS) entry which is preliminary data.</text>
</comment>
<gene>
    <name evidence="4" type="ORF">F9L07_10695</name>
</gene>
<keyword evidence="2" id="KW-1133">Transmembrane helix</keyword>
<organism evidence="4 5">
    <name type="scientific">Nocardioides simplex</name>
    <name type="common">Arthrobacter simplex</name>
    <dbReference type="NCBI Taxonomy" id="2045"/>
    <lineage>
        <taxon>Bacteria</taxon>
        <taxon>Bacillati</taxon>
        <taxon>Actinomycetota</taxon>
        <taxon>Actinomycetes</taxon>
        <taxon>Propionibacteriales</taxon>
        <taxon>Nocardioidaceae</taxon>
        <taxon>Pimelobacter</taxon>
    </lineage>
</organism>
<keyword evidence="2" id="KW-0812">Transmembrane</keyword>
<reference evidence="4 5" key="1">
    <citation type="submission" date="2019-09" db="EMBL/GenBank/DDBJ databases">
        <title>Pimelobacter sp. isolated from Paulinella.</title>
        <authorList>
            <person name="Jeong S.E."/>
        </authorList>
    </citation>
    <scope>NUCLEOTIDE SEQUENCE [LARGE SCALE GENOMIC DNA]</scope>
    <source>
        <strain evidence="4 5">Pch-N</strain>
    </source>
</reference>
<dbReference type="Pfam" id="PF02397">
    <property type="entry name" value="Bac_transf"/>
    <property type="match status" value="1"/>
</dbReference>
<dbReference type="PANTHER" id="PTHR30576:SF0">
    <property type="entry name" value="UNDECAPRENYL-PHOSPHATE N-ACETYLGALACTOSAMINYL 1-PHOSPHATE TRANSFERASE-RELATED"/>
    <property type="match status" value="1"/>
</dbReference>
<name>A0A7J5E2X4_NOCSI</name>
<dbReference type="EMBL" id="WBVM01000001">
    <property type="protein sequence ID" value="KAB2812264.1"/>
    <property type="molecule type" value="Genomic_DNA"/>
</dbReference>
<dbReference type="GO" id="GO:0016780">
    <property type="term" value="F:phosphotransferase activity, for other substituted phosphate groups"/>
    <property type="evidence" value="ECO:0007669"/>
    <property type="project" value="TreeGrafter"/>
</dbReference>
<comment type="similarity">
    <text evidence="1">Belongs to the bacterial sugar transferase family.</text>
</comment>
<proteinExistence type="inferred from homology"/>
<protein>
    <submittedName>
        <fullName evidence="4">Sugar transferase</fullName>
    </submittedName>
</protein>
<dbReference type="AlphaFoldDB" id="A0A7J5E2X4"/>
<sequence>MGDSLVEVFAGRPHPATGDKWRLRVKKRTFDVVVICLAAVVWVPVVLMAALAVLVLSGRPIYYRSRRWVGPGTAIEMVKLRVMVPNANKVVAPVEAGRFLNTPPDSPLYTPVGRVLDRLGLNEIPQFVHVLRGEMSIVGARPLTDVVRDALTDQHGDIDTRWETPAGLTGLPQLIGRHDIDDHQRLVLESAYSMRTARDASIRLDFKILLFTVLITFGLKQPMTFESALALAQPRPRRRRVHTPDLAQPLYGAAAPEADVA</sequence>
<feature type="domain" description="Bacterial sugar transferase" evidence="3">
    <location>
        <begin position="27"/>
        <end position="216"/>
    </location>
</feature>
<evidence type="ECO:0000256" key="2">
    <source>
        <dbReference type="SAM" id="Phobius"/>
    </source>
</evidence>
<accession>A0A7J5E2X4</accession>
<feature type="transmembrane region" description="Helical" evidence="2">
    <location>
        <begin position="32"/>
        <end position="57"/>
    </location>
</feature>
<evidence type="ECO:0000313" key="4">
    <source>
        <dbReference type="EMBL" id="KAB2812264.1"/>
    </source>
</evidence>
<dbReference type="PANTHER" id="PTHR30576">
    <property type="entry name" value="COLANIC BIOSYNTHESIS UDP-GLUCOSE LIPID CARRIER TRANSFERASE"/>
    <property type="match status" value="1"/>
</dbReference>
<dbReference type="InterPro" id="IPR003362">
    <property type="entry name" value="Bact_transf"/>
</dbReference>
<evidence type="ECO:0000256" key="1">
    <source>
        <dbReference type="ARBA" id="ARBA00006464"/>
    </source>
</evidence>